<feature type="signal peptide" evidence="1">
    <location>
        <begin position="1"/>
        <end position="20"/>
    </location>
</feature>
<evidence type="ECO:0000256" key="1">
    <source>
        <dbReference type="SAM" id="SignalP"/>
    </source>
</evidence>
<feature type="chain" id="PRO_5047295477" description="GLPGLI family protein" evidence="1">
    <location>
        <begin position="21"/>
        <end position="164"/>
    </location>
</feature>
<name>A0ABT6R880_9BACT</name>
<organism evidence="2 3">
    <name type="scientific">Pinibacter soli</name>
    <dbReference type="NCBI Taxonomy" id="3044211"/>
    <lineage>
        <taxon>Bacteria</taxon>
        <taxon>Pseudomonadati</taxon>
        <taxon>Bacteroidota</taxon>
        <taxon>Chitinophagia</taxon>
        <taxon>Chitinophagales</taxon>
        <taxon>Chitinophagaceae</taxon>
        <taxon>Pinibacter</taxon>
    </lineage>
</organism>
<keyword evidence="3" id="KW-1185">Reference proteome</keyword>
<evidence type="ECO:0000313" key="3">
    <source>
        <dbReference type="Proteomes" id="UP001226434"/>
    </source>
</evidence>
<dbReference type="RefSeq" id="WP_282332893.1">
    <property type="nucleotide sequence ID" value="NZ_JASBRG010000001.1"/>
</dbReference>
<dbReference type="EMBL" id="JASBRG010000001">
    <property type="protein sequence ID" value="MDI3318768.1"/>
    <property type="molecule type" value="Genomic_DNA"/>
</dbReference>
<keyword evidence="1" id="KW-0732">Signal</keyword>
<protein>
    <recommendedName>
        <fullName evidence="4">GLPGLI family protein</fullName>
    </recommendedName>
</protein>
<evidence type="ECO:0000313" key="2">
    <source>
        <dbReference type="EMBL" id="MDI3318768.1"/>
    </source>
</evidence>
<accession>A0ABT6R880</accession>
<sequence length="164" mass="18593">MYKKIITVLCVLFAMQSLHSQTITTTELLNKKLLNFCVRSSPSVTSIYYLEYRIQGDSLIDIDAGSITNALFKEKILEFYEENTSNISWKSILKTDGSCSKIMRVVHPIFVLVEDDKGVRLGADDILPEFVNLFSKKIFNSGDGKGAPFIMMQPWIYMFAAKSL</sequence>
<gene>
    <name evidence="2" type="ORF">QJ048_03240</name>
</gene>
<reference evidence="2 3" key="1">
    <citation type="submission" date="2023-05" db="EMBL/GenBank/DDBJ databases">
        <title>Genome sequence of Pinibacter sp. MAH-24.</title>
        <authorList>
            <person name="Huq M.A."/>
        </authorList>
    </citation>
    <scope>NUCLEOTIDE SEQUENCE [LARGE SCALE GENOMIC DNA]</scope>
    <source>
        <strain evidence="2 3">MAH-24</strain>
    </source>
</reference>
<comment type="caution">
    <text evidence="2">The sequence shown here is derived from an EMBL/GenBank/DDBJ whole genome shotgun (WGS) entry which is preliminary data.</text>
</comment>
<proteinExistence type="predicted"/>
<dbReference type="Proteomes" id="UP001226434">
    <property type="component" value="Unassembled WGS sequence"/>
</dbReference>
<evidence type="ECO:0008006" key="4">
    <source>
        <dbReference type="Google" id="ProtNLM"/>
    </source>
</evidence>